<dbReference type="EMBL" id="JAPKFM010000017">
    <property type="protein sequence ID" value="MCX2965580.1"/>
    <property type="molecule type" value="Genomic_DNA"/>
</dbReference>
<feature type="region of interest" description="Disordered" evidence="1">
    <location>
        <begin position="57"/>
        <end position="76"/>
    </location>
</feature>
<evidence type="ECO:0000256" key="1">
    <source>
        <dbReference type="SAM" id="MobiDB-lite"/>
    </source>
</evidence>
<feature type="signal peptide" evidence="2">
    <location>
        <begin position="1"/>
        <end position="28"/>
    </location>
</feature>
<accession>A0A9X3I610</accession>
<feature type="compositionally biased region" description="Basic and acidic residues" evidence="1">
    <location>
        <begin position="64"/>
        <end position="74"/>
    </location>
</feature>
<evidence type="ECO:0000313" key="3">
    <source>
        <dbReference type="EMBL" id="MCX2965580.1"/>
    </source>
</evidence>
<gene>
    <name evidence="3" type="ORF">OSB52_15925</name>
</gene>
<dbReference type="Proteomes" id="UP001143347">
    <property type="component" value="Unassembled WGS sequence"/>
</dbReference>
<keyword evidence="2" id="KW-0732">Signal</keyword>
<comment type="caution">
    <text evidence="3">The sequence shown here is derived from an EMBL/GenBank/DDBJ whole genome shotgun (WGS) entry which is preliminary data.</text>
</comment>
<proteinExistence type="predicted"/>
<sequence>MSLKSRLFALAVGSAAVAIAVSAAPALAAPLDSVFGSAGSSGSGSAGSSDLLDAGSSALGSSGDKTEHYGKLGRDNAPNGVRSINVWVYAPNTQPISPGVYPRNSQLGVRYNSTIDAGPVVDGDECAMQIRLSGPKVPKKAQLFSTQDCTSVKPYTLRAPGSYSISVTDTISGASNAITFDVQ</sequence>
<protein>
    <submittedName>
        <fullName evidence="3">Uncharacterized protein</fullName>
    </submittedName>
</protein>
<evidence type="ECO:0000256" key="2">
    <source>
        <dbReference type="SAM" id="SignalP"/>
    </source>
</evidence>
<dbReference type="RefSeq" id="WP_266062671.1">
    <property type="nucleotide sequence ID" value="NZ_JAPKFM010000017.1"/>
</dbReference>
<organism evidence="3 4">
    <name type="scientific">Gordonia aquimaris</name>
    <dbReference type="NCBI Taxonomy" id="2984863"/>
    <lineage>
        <taxon>Bacteria</taxon>
        <taxon>Bacillati</taxon>
        <taxon>Actinomycetota</taxon>
        <taxon>Actinomycetes</taxon>
        <taxon>Mycobacteriales</taxon>
        <taxon>Gordoniaceae</taxon>
        <taxon>Gordonia</taxon>
    </lineage>
</organism>
<feature type="chain" id="PRO_5040882375" evidence="2">
    <location>
        <begin position="29"/>
        <end position="183"/>
    </location>
</feature>
<keyword evidence="4" id="KW-1185">Reference proteome</keyword>
<name>A0A9X3I610_9ACTN</name>
<reference evidence="3" key="1">
    <citation type="submission" date="2022-10" db="EMBL/GenBank/DDBJ databases">
        <title>WGS of marine actinomycetes from Thailand.</title>
        <authorList>
            <person name="Thawai C."/>
        </authorList>
    </citation>
    <scope>NUCLEOTIDE SEQUENCE</scope>
    <source>
        <strain evidence="3">SW21</strain>
    </source>
</reference>
<dbReference type="AlphaFoldDB" id="A0A9X3I610"/>
<evidence type="ECO:0000313" key="4">
    <source>
        <dbReference type="Proteomes" id="UP001143347"/>
    </source>
</evidence>